<feature type="signal peptide" evidence="3">
    <location>
        <begin position="1"/>
        <end position="20"/>
    </location>
</feature>
<keyword evidence="2" id="KW-0812">Transmembrane</keyword>
<dbReference type="SUPFAM" id="SSF58100">
    <property type="entry name" value="Bacterial hemolysins"/>
    <property type="match status" value="1"/>
</dbReference>
<protein>
    <submittedName>
        <fullName evidence="4">Uncharacterized protein</fullName>
    </submittedName>
</protein>
<evidence type="ECO:0000256" key="2">
    <source>
        <dbReference type="SAM" id="Phobius"/>
    </source>
</evidence>
<reference evidence="4" key="1">
    <citation type="journal article" date="2020" name="mSystems">
        <title>Genome- and Community-Level Interaction Insights into Carbon Utilization and Element Cycling Functions of Hydrothermarchaeota in Hydrothermal Sediment.</title>
        <authorList>
            <person name="Zhou Z."/>
            <person name="Liu Y."/>
            <person name="Xu W."/>
            <person name="Pan J."/>
            <person name="Luo Z.H."/>
            <person name="Li M."/>
        </authorList>
    </citation>
    <scope>NUCLEOTIDE SEQUENCE [LARGE SCALE GENOMIC DNA]</scope>
    <source>
        <strain evidence="4">SpSt-132</strain>
    </source>
</reference>
<dbReference type="AlphaFoldDB" id="A0A7C2V4N5"/>
<feature type="coiled-coil region" evidence="1">
    <location>
        <begin position="44"/>
        <end position="78"/>
    </location>
</feature>
<keyword evidence="2" id="KW-1133">Transmembrane helix</keyword>
<gene>
    <name evidence="4" type="ORF">ENO47_09425</name>
</gene>
<keyword evidence="1" id="KW-0175">Coiled coil</keyword>
<feature type="transmembrane region" description="Helical" evidence="2">
    <location>
        <begin position="79"/>
        <end position="99"/>
    </location>
</feature>
<evidence type="ECO:0000256" key="1">
    <source>
        <dbReference type="SAM" id="Coils"/>
    </source>
</evidence>
<evidence type="ECO:0000313" key="4">
    <source>
        <dbReference type="EMBL" id="HEW46858.1"/>
    </source>
</evidence>
<evidence type="ECO:0000256" key="3">
    <source>
        <dbReference type="SAM" id="SignalP"/>
    </source>
</evidence>
<keyword evidence="3" id="KW-0732">Signal</keyword>
<proteinExistence type="predicted"/>
<accession>A0A7C2V4N5</accession>
<organism evidence="4">
    <name type="scientific">Hydrogenobacter sp</name>
    <dbReference type="NCBI Taxonomy" id="2152829"/>
    <lineage>
        <taxon>Bacteria</taxon>
        <taxon>Pseudomonadati</taxon>
        <taxon>Aquificota</taxon>
        <taxon>Aquificia</taxon>
        <taxon>Aquificales</taxon>
        <taxon>Aquificaceae</taxon>
        <taxon>Hydrogenobacter</taxon>
    </lineage>
</organism>
<sequence>MRRVFLLLITLLSFYSLSTAKEVPFTQEDRDRLIRLEVKVEEGQKALQVQINGLQKQIDGLQRQVDGLQKQIDELRSDFRTYMSIVIGSIIALMGFIIWDRRTAISPVVKKAKELEDRSDRMEKVLKDLAKRNPEIEEALKRAGLL</sequence>
<dbReference type="Gene3D" id="1.20.1170.10">
    <property type="match status" value="1"/>
</dbReference>
<name>A0A7C2V4N5_9AQUI</name>
<dbReference type="EMBL" id="DSFP01000079">
    <property type="protein sequence ID" value="HEW46858.1"/>
    <property type="molecule type" value="Genomic_DNA"/>
</dbReference>
<keyword evidence="2" id="KW-0472">Membrane</keyword>
<comment type="caution">
    <text evidence="4">The sequence shown here is derived from an EMBL/GenBank/DDBJ whole genome shotgun (WGS) entry which is preliminary data.</text>
</comment>
<feature type="chain" id="PRO_5028107279" evidence="3">
    <location>
        <begin position="21"/>
        <end position="146"/>
    </location>
</feature>